<sequence>MAPMAPKAEGQEVQAEGDEVELVTPPKKAARTVRRRPLTTMDVDVTVLYEARRLNLEAAFMSACADTDLKVRKASDAQILLQRLQEDLAKP</sequence>
<name>A0AA36MJ25_9DINO</name>
<protein>
    <submittedName>
        <fullName evidence="2">Uncharacterized protein</fullName>
    </submittedName>
</protein>
<evidence type="ECO:0000313" key="3">
    <source>
        <dbReference type="Proteomes" id="UP001178507"/>
    </source>
</evidence>
<feature type="region of interest" description="Disordered" evidence="1">
    <location>
        <begin position="1"/>
        <end position="26"/>
    </location>
</feature>
<gene>
    <name evidence="2" type="ORF">EVOR1521_LOCUS3319</name>
</gene>
<organism evidence="2 3">
    <name type="scientific">Effrenium voratum</name>
    <dbReference type="NCBI Taxonomy" id="2562239"/>
    <lineage>
        <taxon>Eukaryota</taxon>
        <taxon>Sar</taxon>
        <taxon>Alveolata</taxon>
        <taxon>Dinophyceae</taxon>
        <taxon>Suessiales</taxon>
        <taxon>Symbiodiniaceae</taxon>
        <taxon>Effrenium</taxon>
    </lineage>
</organism>
<proteinExistence type="predicted"/>
<keyword evidence="3" id="KW-1185">Reference proteome</keyword>
<evidence type="ECO:0000256" key="1">
    <source>
        <dbReference type="SAM" id="MobiDB-lite"/>
    </source>
</evidence>
<dbReference type="EMBL" id="CAUJNA010000202">
    <property type="protein sequence ID" value="CAJ1373531.1"/>
    <property type="molecule type" value="Genomic_DNA"/>
</dbReference>
<comment type="caution">
    <text evidence="2">The sequence shown here is derived from an EMBL/GenBank/DDBJ whole genome shotgun (WGS) entry which is preliminary data.</text>
</comment>
<accession>A0AA36MJ25</accession>
<dbReference type="AlphaFoldDB" id="A0AA36MJ25"/>
<reference evidence="2" key="1">
    <citation type="submission" date="2023-08" db="EMBL/GenBank/DDBJ databases">
        <authorList>
            <person name="Chen Y."/>
            <person name="Shah S."/>
            <person name="Dougan E. K."/>
            <person name="Thang M."/>
            <person name="Chan C."/>
        </authorList>
    </citation>
    <scope>NUCLEOTIDE SEQUENCE</scope>
</reference>
<evidence type="ECO:0000313" key="2">
    <source>
        <dbReference type="EMBL" id="CAJ1373531.1"/>
    </source>
</evidence>
<dbReference type="Proteomes" id="UP001178507">
    <property type="component" value="Unassembled WGS sequence"/>
</dbReference>